<gene>
    <name evidence="1" type="ORF">MNBD_NITROSPIRAE02-1151</name>
</gene>
<name>A0A3B1CUJ8_9ZZZZ</name>
<reference evidence="1" key="1">
    <citation type="submission" date="2018-06" db="EMBL/GenBank/DDBJ databases">
        <authorList>
            <person name="Zhirakovskaya E."/>
        </authorList>
    </citation>
    <scope>NUCLEOTIDE SEQUENCE</scope>
</reference>
<dbReference type="Gene3D" id="1.20.58.220">
    <property type="entry name" value="Phosphate transport system protein phou homolog 2, domain 2"/>
    <property type="match status" value="1"/>
</dbReference>
<dbReference type="EMBL" id="UOGH01000048">
    <property type="protein sequence ID" value="VAX27524.1"/>
    <property type="molecule type" value="Genomic_DNA"/>
</dbReference>
<accession>A0A3B1CUJ8</accession>
<dbReference type="AlphaFoldDB" id="A0A3B1CUJ8"/>
<sequence>MKEVETRESISRIHGMSQGLEEAISLLYNAFIYNRDTFIDEAEDIIRGVQETGKELTEKLIAASKSYDTARLFSPIPSHLERMAGNLEHIARSIRTKVRENILFSDKAISELGFLFQRTREILNTTSDLILARNTFIANYIKKSELEIERTANQFATLHEERLIEGLCLPKSSGLYIVILDSIKRIAWNAKEIAQKLTR</sequence>
<protein>
    <recommendedName>
        <fullName evidence="2">PhoU domain-containing protein</fullName>
    </recommendedName>
</protein>
<proteinExistence type="predicted"/>
<dbReference type="SUPFAM" id="SSF109755">
    <property type="entry name" value="PhoU-like"/>
    <property type="match status" value="1"/>
</dbReference>
<dbReference type="InterPro" id="IPR038078">
    <property type="entry name" value="PhoU-like_sf"/>
</dbReference>
<organism evidence="1">
    <name type="scientific">hydrothermal vent metagenome</name>
    <dbReference type="NCBI Taxonomy" id="652676"/>
    <lineage>
        <taxon>unclassified sequences</taxon>
        <taxon>metagenomes</taxon>
        <taxon>ecological metagenomes</taxon>
    </lineage>
</organism>
<evidence type="ECO:0000313" key="1">
    <source>
        <dbReference type="EMBL" id="VAX27524.1"/>
    </source>
</evidence>
<evidence type="ECO:0008006" key="2">
    <source>
        <dbReference type="Google" id="ProtNLM"/>
    </source>
</evidence>